<protein>
    <submittedName>
        <fullName evidence="1">Uncharacterized protein</fullName>
    </submittedName>
</protein>
<name>X0VCH9_9ZZZZ</name>
<dbReference type="EMBL" id="BARS01016162">
    <property type="protein sequence ID" value="GAF98290.1"/>
    <property type="molecule type" value="Genomic_DNA"/>
</dbReference>
<gene>
    <name evidence="1" type="ORF">S01H1_26648</name>
</gene>
<sequence>CVVLTDTDKEPVSSWLEREVQIRLPRGLQIELTGQRPRVSFKLEKRPAATEP</sequence>
<dbReference type="AlphaFoldDB" id="X0VCH9"/>
<proteinExistence type="predicted"/>
<evidence type="ECO:0000313" key="1">
    <source>
        <dbReference type="EMBL" id="GAF98290.1"/>
    </source>
</evidence>
<organism evidence="1">
    <name type="scientific">marine sediment metagenome</name>
    <dbReference type="NCBI Taxonomy" id="412755"/>
    <lineage>
        <taxon>unclassified sequences</taxon>
        <taxon>metagenomes</taxon>
        <taxon>ecological metagenomes</taxon>
    </lineage>
</organism>
<comment type="caution">
    <text evidence="1">The sequence shown here is derived from an EMBL/GenBank/DDBJ whole genome shotgun (WGS) entry which is preliminary data.</text>
</comment>
<feature type="non-terminal residue" evidence="1">
    <location>
        <position position="1"/>
    </location>
</feature>
<reference evidence="1" key="1">
    <citation type="journal article" date="2014" name="Front. Microbiol.">
        <title>High frequency of phylogenetically diverse reductive dehalogenase-homologous genes in deep subseafloor sedimentary metagenomes.</title>
        <authorList>
            <person name="Kawai M."/>
            <person name="Futagami T."/>
            <person name="Toyoda A."/>
            <person name="Takaki Y."/>
            <person name="Nishi S."/>
            <person name="Hori S."/>
            <person name="Arai W."/>
            <person name="Tsubouchi T."/>
            <person name="Morono Y."/>
            <person name="Uchiyama I."/>
            <person name="Ito T."/>
            <person name="Fujiyama A."/>
            <person name="Inagaki F."/>
            <person name="Takami H."/>
        </authorList>
    </citation>
    <scope>NUCLEOTIDE SEQUENCE</scope>
    <source>
        <strain evidence="1">Expedition CK06-06</strain>
    </source>
</reference>
<accession>X0VCH9</accession>